<gene>
    <name evidence="2" type="ORF">OG929_05160</name>
</gene>
<evidence type="ECO:0000313" key="3">
    <source>
        <dbReference type="Proteomes" id="UP001432168"/>
    </source>
</evidence>
<feature type="region of interest" description="Disordered" evidence="1">
    <location>
        <begin position="38"/>
        <end position="60"/>
    </location>
</feature>
<sequence>MVGAVGPGDADGGDGGGGPEVAVGAEEFVLCRLVEDRADLEGQPRATSTTTRQMTGRANS</sequence>
<dbReference type="EMBL" id="CP109011">
    <property type="protein sequence ID" value="WUT41687.1"/>
    <property type="molecule type" value="Genomic_DNA"/>
</dbReference>
<evidence type="ECO:0000313" key="2">
    <source>
        <dbReference type="EMBL" id="WUT41687.1"/>
    </source>
</evidence>
<organism evidence="2 3">
    <name type="scientific">Streptomyces pseudovenezuelae</name>
    <dbReference type="NCBI Taxonomy" id="67350"/>
    <lineage>
        <taxon>Bacteria</taxon>
        <taxon>Bacillati</taxon>
        <taxon>Actinomycetota</taxon>
        <taxon>Actinomycetes</taxon>
        <taxon>Kitasatosporales</taxon>
        <taxon>Streptomycetaceae</taxon>
        <taxon>Streptomyces</taxon>
        <taxon>Streptomyces aurantiacus group</taxon>
    </lineage>
</organism>
<name>A0ABZ1WQH3_9ACTN</name>
<accession>A0ABZ1WQH3</accession>
<feature type="compositionally biased region" description="Polar residues" evidence="1">
    <location>
        <begin position="45"/>
        <end position="60"/>
    </location>
</feature>
<protein>
    <submittedName>
        <fullName evidence="2">Uncharacterized protein</fullName>
    </submittedName>
</protein>
<dbReference type="Proteomes" id="UP001432168">
    <property type="component" value="Chromosome"/>
</dbReference>
<feature type="region of interest" description="Disordered" evidence="1">
    <location>
        <begin position="1"/>
        <end position="21"/>
    </location>
</feature>
<keyword evidence="3" id="KW-1185">Reference proteome</keyword>
<proteinExistence type="predicted"/>
<reference evidence="2" key="1">
    <citation type="submission" date="2022-10" db="EMBL/GenBank/DDBJ databases">
        <title>The complete genomes of actinobacterial strains from the NBC collection.</title>
        <authorList>
            <person name="Joergensen T.S."/>
            <person name="Alvarez Arevalo M."/>
            <person name="Sterndorff E.B."/>
            <person name="Faurdal D."/>
            <person name="Vuksanovic O."/>
            <person name="Mourched A.-S."/>
            <person name="Charusanti P."/>
            <person name="Shaw S."/>
            <person name="Blin K."/>
            <person name="Weber T."/>
        </authorList>
    </citation>
    <scope>NUCLEOTIDE SEQUENCE</scope>
    <source>
        <strain evidence="2">NBC_00686</strain>
    </source>
</reference>
<evidence type="ECO:0000256" key="1">
    <source>
        <dbReference type="SAM" id="MobiDB-lite"/>
    </source>
</evidence>
<feature type="compositionally biased region" description="Gly residues" evidence="1">
    <location>
        <begin position="1"/>
        <end position="19"/>
    </location>
</feature>
<dbReference type="RefSeq" id="WP_329259365.1">
    <property type="nucleotide sequence ID" value="NZ_CP109011.1"/>
</dbReference>